<sequence>MTDPNPGHEPPEPTKNQAQVIEGLRAACTSLMILPLDQPAPNLPPGARIAWYTGLISAAIDTLAARADLYAPDEQYAPSAVTGYATGLAMIFHGRPRRGMAFRLNTYSALIHPPGLTASIDPATSAIQQAVTASARMLLVTGSSSAPGDVTAAFQEARTMLLRSARFAAAVVKADPPPSGRGSRVT</sequence>
<dbReference type="Proteomes" id="UP001500751">
    <property type="component" value="Unassembled WGS sequence"/>
</dbReference>
<protein>
    <submittedName>
        <fullName evidence="1">Uncharacterized protein</fullName>
    </submittedName>
</protein>
<accession>A0ABN2V0N3</accession>
<evidence type="ECO:0000313" key="2">
    <source>
        <dbReference type="Proteomes" id="UP001500751"/>
    </source>
</evidence>
<keyword evidence="2" id="KW-1185">Reference proteome</keyword>
<dbReference type="RefSeq" id="WP_344668927.1">
    <property type="nucleotide sequence ID" value="NZ_BAAAQN010000041.1"/>
</dbReference>
<name>A0ABN2V0N3_9ACTN</name>
<reference evidence="1 2" key="1">
    <citation type="journal article" date="2019" name="Int. J. Syst. Evol. Microbiol.">
        <title>The Global Catalogue of Microorganisms (GCM) 10K type strain sequencing project: providing services to taxonomists for standard genome sequencing and annotation.</title>
        <authorList>
            <consortium name="The Broad Institute Genomics Platform"/>
            <consortium name="The Broad Institute Genome Sequencing Center for Infectious Disease"/>
            <person name="Wu L."/>
            <person name="Ma J."/>
        </authorList>
    </citation>
    <scope>NUCLEOTIDE SEQUENCE [LARGE SCALE GENOMIC DNA]</scope>
    <source>
        <strain evidence="1 2">JCM 16014</strain>
    </source>
</reference>
<comment type="caution">
    <text evidence="1">The sequence shown here is derived from an EMBL/GenBank/DDBJ whole genome shotgun (WGS) entry which is preliminary data.</text>
</comment>
<organism evidence="1 2">
    <name type="scientific">Catenulispora yoronensis</name>
    <dbReference type="NCBI Taxonomy" id="450799"/>
    <lineage>
        <taxon>Bacteria</taxon>
        <taxon>Bacillati</taxon>
        <taxon>Actinomycetota</taxon>
        <taxon>Actinomycetes</taxon>
        <taxon>Catenulisporales</taxon>
        <taxon>Catenulisporaceae</taxon>
        <taxon>Catenulispora</taxon>
    </lineage>
</organism>
<proteinExistence type="predicted"/>
<dbReference type="EMBL" id="BAAAQN010000041">
    <property type="protein sequence ID" value="GAA2046616.1"/>
    <property type="molecule type" value="Genomic_DNA"/>
</dbReference>
<evidence type="ECO:0000313" key="1">
    <source>
        <dbReference type="EMBL" id="GAA2046616.1"/>
    </source>
</evidence>
<gene>
    <name evidence="1" type="ORF">GCM10009839_58920</name>
</gene>